<evidence type="ECO:0000256" key="11">
    <source>
        <dbReference type="RuleBase" id="RU000688"/>
    </source>
</evidence>
<comment type="subcellular location">
    <subcellularLocation>
        <location evidence="1">Cell membrane</location>
        <topology evidence="1">Multi-pass membrane protein</topology>
    </subcellularLocation>
</comment>
<dbReference type="OrthoDB" id="6129346at2759"/>
<feature type="transmembrane region" description="Helical" evidence="12">
    <location>
        <begin position="422"/>
        <end position="443"/>
    </location>
</feature>
<dbReference type="PRINTS" id="PR00237">
    <property type="entry name" value="GPCRRHODOPSN"/>
</dbReference>
<dbReference type="SUPFAM" id="SSF81321">
    <property type="entry name" value="Family A G protein-coupled receptor-like"/>
    <property type="match status" value="1"/>
</dbReference>
<name>A0A8S3ZEC6_9EUPU</name>
<feature type="transmembrane region" description="Helical" evidence="12">
    <location>
        <begin position="330"/>
        <end position="349"/>
    </location>
</feature>
<evidence type="ECO:0000256" key="7">
    <source>
        <dbReference type="ARBA" id="ARBA00023157"/>
    </source>
</evidence>
<dbReference type="AlphaFoldDB" id="A0A8S3ZEC6"/>
<dbReference type="GO" id="GO:0004930">
    <property type="term" value="F:G protein-coupled receptor activity"/>
    <property type="evidence" value="ECO:0007669"/>
    <property type="project" value="UniProtKB-KW"/>
</dbReference>
<keyword evidence="5 11" id="KW-0297">G-protein coupled receptor</keyword>
<feature type="domain" description="G-protein coupled receptors family 1 profile" evidence="13">
    <location>
        <begin position="271"/>
        <end position="570"/>
    </location>
</feature>
<evidence type="ECO:0000256" key="8">
    <source>
        <dbReference type="ARBA" id="ARBA00023170"/>
    </source>
</evidence>
<feature type="transmembrane region" description="Helical" evidence="12">
    <location>
        <begin position="370"/>
        <end position="392"/>
    </location>
</feature>
<keyword evidence="7" id="KW-1015">Disulfide bond</keyword>
<feature type="transmembrane region" description="Helical" evidence="12">
    <location>
        <begin position="547"/>
        <end position="573"/>
    </location>
</feature>
<evidence type="ECO:0000313" key="15">
    <source>
        <dbReference type="Proteomes" id="UP000678393"/>
    </source>
</evidence>
<feature type="transmembrane region" description="Helical" evidence="12">
    <location>
        <begin position="258"/>
        <end position="280"/>
    </location>
</feature>
<sequence length="601" mass="68058">MTDILPGDNSTLDVNENRRDFQESFDTTEINLSATTHSLDSDNNSLAIFDVTTRFHKTDRHQASFYISENYFEDVNQTVNFADQSDSTKHNRFFTNYENVTENHHLQRTSYNVTIMNSTELIENYSYSLEQTTPSLINLTSTLHFESIQDSPFKKIDNTSISNIPVELSVFPVNISNSFQMSPEFSVVESLLNVDSEFSSPCWLNSSLVCNSSNSSGNPTSFTFDLTSWLTLTPSNTADDWFDASGHTADETTLVLKVILLAFISLVGCLGNILVIWNVVKERRLHRPPFYFLLSLGVTDLSRAVFCVPVVITTVLHGSRWRHGDSACKLFAFATSFFVFSSVLSLLAIAIDRHFCVVYSKIYRRRAPGIANLVVAIIIWIIAFSISFPPVLGVGEYVFVPEETQCTYHHKHYSINDSVSTVMIFVAILLVTYFFYFRIFCFLRDHRRMRPLQHTPAMSSNWAFIGQGANGQAFINWLNGFGGQVPIRQGGQRSVQRLNFGRVVNLSITKNEHLTRLFLILTVVFGISWLPYIIVSVWRIFFDTRILPAAFVTTSAWLAHGQVALCPVVYFTASGSKKKHARTVYSQAEKSSFLLENKARK</sequence>
<evidence type="ECO:0000256" key="6">
    <source>
        <dbReference type="ARBA" id="ARBA00023136"/>
    </source>
</evidence>
<dbReference type="PROSITE" id="PS00237">
    <property type="entry name" value="G_PROTEIN_RECEP_F1_1"/>
    <property type="match status" value="1"/>
</dbReference>
<evidence type="ECO:0000256" key="3">
    <source>
        <dbReference type="ARBA" id="ARBA00022692"/>
    </source>
</evidence>
<comment type="caution">
    <text evidence="14">The sequence shown here is derived from an EMBL/GenBank/DDBJ whole genome shotgun (WGS) entry which is preliminary data.</text>
</comment>
<protein>
    <recommendedName>
        <fullName evidence="13">G-protein coupled receptors family 1 profile domain-containing protein</fullName>
    </recommendedName>
</protein>
<dbReference type="GO" id="GO:0005886">
    <property type="term" value="C:plasma membrane"/>
    <property type="evidence" value="ECO:0007669"/>
    <property type="project" value="UniProtKB-SubCell"/>
</dbReference>
<dbReference type="InterPro" id="IPR017452">
    <property type="entry name" value="GPCR_Rhodpsn_7TM"/>
</dbReference>
<dbReference type="InterPro" id="IPR000276">
    <property type="entry name" value="GPCR_Rhodpsn"/>
</dbReference>
<feature type="transmembrane region" description="Helical" evidence="12">
    <location>
        <begin position="292"/>
        <end position="318"/>
    </location>
</feature>
<evidence type="ECO:0000256" key="4">
    <source>
        <dbReference type="ARBA" id="ARBA00022989"/>
    </source>
</evidence>
<keyword evidence="9" id="KW-0325">Glycoprotein</keyword>
<gene>
    <name evidence="14" type="ORF">CUNI_LOCUS10950</name>
</gene>
<evidence type="ECO:0000256" key="5">
    <source>
        <dbReference type="ARBA" id="ARBA00023040"/>
    </source>
</evidence>
<evidence type="ECO:0000259" key="13">
    <source>
        <dbReference type="PROSITE" id="PS50262"/>
    </source>
</evidence>
<reference evidence="14" key="1">
    <citation type="submission" date="2021-04" db="EMBL/GenBank/DDBJ databases">
        <authorList>
            <consortium name="Molecular Ecology Group"/>
        </authorList>
    </citation>
    <scope>NUCLEOTIDE SEQUENCE</scope>
</reference>
<dbReference type="InterPro" id="IPR051509">
    <property type="entry name" value="GPCR_Orphan/Phoenixin"/>
</dbReference>
<evidence type="ECO:0000256" key="12">
    <source>
        <dbReference type="SAM" id="Phobius"/>
    </source>
</evidence>
<keyword evidence="3 11" id="KW-0812">Transmembrane</keyword>
<dbReference type="Pfam" id="PF00001">
    <property type="entry name" value="7tm_1"/>
    <property type="match status" value="1"/>
</dbReference>
<dbReference type="Proteomes" id="UP000678393">
    <property type="component" value="Unassembled WGS sequence"/>
</dbReference>
<organism evidence="14 15">
    <name type="scientific">Candidula unifasciata</name>
    <dbReference type="NCBI Taxonomy" id="100452"/>
    <lineage>
        <taxon>Eukaryota</taxon>
        <taxon>Metazoa</taxon>
        <taxon>Spiralia</taxon>
        <taxon>Lophotrochozoa</taxon>
        <taxon>Mollusca</taxon>
        <taxon>Gastropoda</taxon>
        <taxon>Heterobranchia</taxon>
        <taxon>Euthyneura</taxon>
        <taxon>Panpulmonata</taxon>
        <taxon>Eupulmonata</taxon>
        <taxon>Stylommatophora</taxon>
        <taxon>Helicina</taxon>
        <taxon>Helicoidea</taxon>
        <taxon>Geomitridae</taxon>
        <taxon>Candidula</taxon>
    </lineage>
</organism>
<evidence type="ECO:0000256" key="2">
    <source>
        <dbReference type="ARBA" id="ARBA00022475"/>
    </source>
</evidence>
<dbReference type="PANTHER" id="PTHR19268">
    <property type="entry name" value="G PROTEIN-COUPLED RECEPTOR"/>
    <property type="match status" value="1"/>
</dbReference>
<dbReference type="PANTHER" id="PTHR19268:SF2">
    <property type="entry name" value="G-PROTEIN COUPLED RECEPTORS FAMILY 1 PROFILE DOMAIN-CONTAINING PROTEIN"/>
    <property type="match status" value="1"/>
</dbReference>
<dbReference type="Gene3D" id="1.20.1070.10">
    <property type="entry name" value="Rhodopsin 7-helix transmembrane proteins"/>
    <property type="match status" value="1"/>
</dbReference>
<proteinExistence type="inferred from homology"/>
<keyword evidence="15" id="KW-1185">Reference proteome</keyword>
<dbReference type="PROSITE" id="PS50262">
    <property type="entry name" value="G_PROTEIN_RECEP_F1_2"/>
    <property type="match status" value="1"/>
</dbReference>
<keyword evidence="2" id="KW-1003">Cell membrane</keyword>
<evidence type="ECO:0000256" key="1">
    <source>
        <dbReference type="ARBA" id="ARBA00004651"/>
    </source>
</evidence>
<dbReference type="EMBL" id="CAJHNH020002045">
    <property type="protein sequence ID" value="CAG5125392.1"/>
    <property type="molecule type" value="Genomic_DNA"/>
</dbReference>
<evidence type="ECO:0000256" key="9">
    <source>
        <dbReference type="ARBA" id="ARBA00023180"/>
    </source>
</evidence>
<comment type="similarity">
    <text evidence="11">Belongs to the G-protein coupled receptor 1 family.</text>
</comment>
<keyword evidence="8 11" id="KW-0675">Receptor</keyword>
<keyword evidence="10 11" id="KW-0807">Transducer</keyword>
<keyword evidence="6 12" id="KW-0472">Membrane</keyword>
<evidence type="ECO:0000256" key="10">
    <source>
        <dbReference type="ARBA" id="ARBA00023224"/>
    </source>
</evidence>
<feature type="transmembrane region" description="Helical" evidence="12">
    <location>
        <begin position="517"/>
        <end position="541"/>
    </location>
</feature>
<evidence type="ECO:0000313" key="14">
    <source>
        <dbReference type="EMBL" id="CAG5125392.1"/>
    </source>
</evidence>
<accession>A0A8S3ZEC6</accession>
<keyword evidence="4 12" id="KW-1133">Transmembrane helix</keyword>